<reference evidence="2 3" key="1">
    <citation type="submission" date="2019-04" db="EMBL/GenBank/DDBJ databases">
        <title>Mesorhizobium composti sp. nov., isolated from compost.</title>
        <authorList>
            <person name="Lin S.-Y."/>
            <person name="Hameed A."/>
            <person name="Hsieh Y.-T."/>
            <person name="Young C.-C."/>
        </authorList>
    </citation>
    <scope>NUCLEOTIDE SEQUENCE [LARGE SCALE GENOMIC DNA]</scope>
    <source>
        <strain evidence="2 3">CC-YTH430</strain>
    </source>
</reference>
<evidence type="ECO:0008006" key="4">
    <source>
        <dbReference type="Google" id="ProtNLM"/>
    </source>
</evidence>
<proteinExistence type="predicted"/>
<name>A0ABY2Q9C9_9HYPH</name>
<dbReference type="Proteomes" id="UP000306441">
    <property type="component" value="Unassembled WGS sequence"/>
</dbReference>
<evidence type="ECO:0000256" key="1">
    <source>
        <dbReference type="SAM" id="Phobius"/>
    </source>
</evidence>
<keyword evidence="1" id="KW-1133">Transmembrane helix</keyword>
<sequence length="114" mass="12426">MSESERERAERDLEIDAAFRDAVIALAEDMHVFGRTETPASPSLERWQAIVARIADLPQMRQADLSGIDLEKPVIGTVKRTVGMGLQALPNRRAIVVALGLIAAFALGYLAGRL</sequence>
<gene>
    <name evidence="2" type="ORF">E6C48_09650</name>
</gene>
<accession>A0ABY2Q9C9</accession>
<protein>
    <recommendedName>
        <fullName evidence="4">DUF3618 domain-containing protein</fullName>
    </recommendedName>
</protein>
<feature type="transmembrane region" description="Helical" evidence="1">
    <location>
        <begin position="94"/>
        <end position="112"/>
    </location>
</feature>
<comment type="caution">
    <text evidence="2">The sequence shown here is derived from an EMBL/GenBank/DDBJ whole genome shotgun (WGS) entry which is preliminary data.</text>
</comment>
<keyword evidence="1" id="KW-0812">Transmembrane</keyword>
<evidence type="ECO:0000313" key="2">
    <source>
        <dbReference type="EMBL" id="THF58030.1"/>
    </source>
</evidence>
<organism evidence="2 3">
    <name type="scientific">Ollibium composti</name>
    <dbReference type="NCBI Taxonomy" id="2675109"/>
    <lineage>
        <taxon>Bacteria</taxon>
        <taxon>Pseudomonadati</taxon>
        <taxon>Pseudomonadota</taxon>
        <taxon>Alphaproteobacteria</taxon>
        <taxon>Hyphomicrobiales</taxon>
        <taxon>Phyllobacteriaceae</taxon>
        <taxon>Ollibium</taxon>
    </lineage>
</organism>
<dbReference type="EMBL" id="SSNY01000004">
    <property type="protein sequence ID" value="THF58030.1"/>
    <property type="molecule type" value="Genomic_DNA"/>
</dbReference>
<keyword evidence="1" id="KW-0472">Membrane</keyword>
<keyword evidence="3" id="KW-1185">Reference proteome</keyword>
<evidence type="ECO:0000313" key="3">
    <source>
        <dbReference type="Proteomes" id="UP000306441"/>
    </source>
</evidence>